<sequence>MCFMDHFRVTGKPSIYHNRSRWSCCGPAAERGVVEAPAPWSDCPCGGRRRPKSAAPHPMALGLQRPSAPGGAVHRLHTRDSGTLRPPARPRSTWAASARGACGGQRRPPISGLRPAGLIDFVGGRHECSRTPAGAGAGHVET</sequence>
<gene>
    <name evidence="2" type="ORF">NDU88_007943</name>
</gene>
<name>A0AAV7QNI8_PLEWA</name>
<organism evidence="2 3">
    <name type="scientific">Pleurodeles waltl</name>
    <name type="common">Iberian ribbed newt</name>
    <dbReference type="NCBI Taxonomy" id="8319"/>
    <lineage>
        <taxon>Eukaryota</taxon>
        <taxon>Metazoa</taxon>
        <taxon>Chordata</taxon>
        <taxon>Craniata</taxon>
        <taxon>Vertebrata</taxon>
        <taxon>Euteleostomi</taxon>
        <taxon>Amphibia</taxon>
        <taxon>Batrachia</taxon>
        <taxon>Caudata</taxon>
        <taxon>Salamandroidea</taxon>
        <taxon>Salamandridae</taxon>
        <taxon>Pleurodelinae</taxon>
        <taxon>Pleurodeles</taxon>
    </lineage>
</organism>
<evidence type="ECO:0000313" key="3">
    <source>
        <dbReference type="Proteomes" id="UP001066276"/>
    </source>
</evidence>
<feature type="region of interest" description="Disordered" evidence="1">
    <location>
        <begin position="47"/>
        <end position="114"/>
    </location>
</feature>
<proteinExistence type="predicted"/>
<evidence type="ECO:0000313" key="2">
    <source>
        <dbReference type="EMBL" id="KAJ1141615.1"/>
    </source>
</evidence>
<reference evidence="2" key="1">
    <citation type="journal article" date="2022" name="bioRxiv">
        <title>Sequencing and chromosome-scale assembly of the giantPleurodeles waltlgenome.</title>
        <authorList>
            <person name="Brown T."/>
            <person name="Elewa A."/>
            <person name="Iarovenko S."/>
            <person name="Subramanian E."/>
            <person name="Araus A.J."/>
            <person name="Petzold A."/>
            <person name="Susuki M."/>
            <person name="Suzuki K.-i.T."/>
            <person name="Hayashi T."/>
            <person name="Toyoda A."/>
            <person name="Oliveira C."/>
            <person name="Osipova E."/>
            <person name="Leigh N.D."/>
            <person name="Simon A."/>
            <person name="Yun M.H."/>
        </authorList>
    </citation>
    <scope>NUCLEOTIDE SEQUENCE</scope>
    <source>
        <strain evidence="2">20211129_DDA</strain>
        <tissue evidence="2">Liver</tissue>
    </source>
</reference>
<protein>
    <submittedName>
        <fullName evidence="2">Uncharacterized protein</fullName>
    </submittedName>
</protein>
<dbReference type="EMBL" id="JANPWB010000010">
    <property type="protein sequence ID" value="KAJ1141615.1"/>
    <property type="molecule type" value="Genomic_DNA"/>
</dbReference>
<accession>A0AAV7QNI8</accession>
<comment type="caution">
    <text evidence="2">The sequence shown here is derived from an EMBL/GenBank/DDBJ whole genome shotgun (WGS) entry which is preliminary data.</text>
</comment>
<evidence type="ECO:0000256" key="1">
    <source>
        <dbReference type="SAM" id="MobiDB-lite"/>
    </source>
</evidence>
<dbReference type="AlphaFoldDB" id="A0AAV7QNI8"/>
<keyword evidence="3" id="KW-1185">Reference proteome</keyword>
<dbReference type="Proteomes" id="UP001066276">
    <property type="component" value="Chromosome 6"/>
</dbReference>